<evidence type="ECO:0000256" key="1">
    <source>
        <dbReference type="SAM" id="MobiDB-lite"/>
    </source>
</evidence>
<feature type="compositionally biased region" description="Polar residues" evidence="1">
    <location>
        <begin position="227"/>
        <end position="241"/>
    </location>
</feature>
<feature type="compositionally biased region" description="Basic and acidic residues" evidence="1">
    <location>
        <begin position="270"/>
        <end position="280"/>
    </location>
</feature>
<reference evidence="5" key="1">
    <citation type="submission" date="2025-08" db="UniProtKB">
        <authorList>
            <consortium name="RefSeq"/>
        </authorList>
    </citation>
    <scope>IDENTIFICATION</scope>
    <source>
        <tissue evidence="5">Whole larval tissue</tissue>
    </source>
</reference>
<feature type="chain" id="PRO_5040201559" evidence="3">
    <location>
        <begin position="20"/>
        <end position="338"/>
    </location>
</feature>
<protein>
    <submittedName>
        <fullName evidence="5">Uncharacterized protein LOC118268661 isoform X43</fullName>
    </submittedName>
</protein>
<feature type="compositionally biased region" description="Low complexity" evidence="1">
    <location>
        <begin position="207"/>
        <end position="220"/>
    </location>
</feature>
<keyword evidence="3" id="KW-0732">Signal</keyword>
<feature type="compositionally biased region" description="Low complexity" evidence="1">
    <location>
        <begin position="248"/>
        <end position="261"/>
    </location>
</feature>
<dbReference type="GeneID" id="118268661"/>
<dbReference type="RefSeq" id="XP_050562302.1">
    <property type="nucleotide sequence ID" value="XM_050706345.1"/>
</dbReference>
<feature type="compositionally biased region" description="Low complexity" evidence="1">
    <location>
        <begin position="97"/>
        <end position="160"/>
    </location>
</feature>
<accession>A0A9R0EAD7</accession>
<feature type="signal peptide" evidence="3">
    <location>
        <begin position="1"/>
        <end position="19"/>
    </location>
</feature>
<feature type="compositionally biased region" description="Polar residues" evidence="1">
    <location>
        <begin position="167"/>
        <end position="181"/>
    </location>
</feature>
<evidence type="ECO:0000256" key="2">
    <source>
        <dbReference type="SAM" id="Phobius"/>
    </source>
</evidence>
<feature type="region of interest" description="Disordered" evidence="1">
    <location>
        <begin position="82"/>
        <end position="287"/>
    </location>
</feature>
<keyword evidence="4" id="KW-1185">Reference proteome</keyword>
<evidence type="ECO:0000313" key="4">
    <source>
        <dbReference type="Proteomes" id="UP000829999"/>
    </source>
</evidence>
<gene>
    <name evidence="5" type="primary">LOC118268661</name>
</gene>
<organism evidence="4 5">
    <name type="scientific">Spodoptera frugiperda</name>
    <name type="common">Fall armyworm</name>
    <dbReference type="NCBI Taxonomy" id="7108"/>
    <lineage>
        <taxon>Eukaryota</taxon>
        <taxon>Metazoa</taxon>
        <taxon>Ecdysozoa</taxon>
        <taxon>Arthropoda</taxon>
        <taxon>Hexapoda</taxon>
        <taxon>Insecta</taxon>
        <taxon>Pterygota</taxon>
        <taxon>Neoptera</taxon>
        <taxon>Endopterygota</taxon>
        <taxon>Lepidoptera</taxon>
        <taxon>Glossata</taxon>
        <taxon>Ditrysia</taxon>
        <taxon>Noctuoidea</taxon>
        <taxon>Noctuidae</taxon>
        <taxon>Amphipyrinae</taxon>
        <taxon>Spodoptera</taxon>
    </lineage>
</organism>
<feature type="transmembrane region" description="Helical" evidence="2">
    <location>
        <begin position="293"/>
        <end position="316"/>
    </location>
</feature>
<proteinExistence type="predicted"/>
<evidence type="ECO:0000313" key="5">
    <source>
        <dbReference type="RefSeq" id="XP_050562302.1"/>
    </source>
</evidence>
<keyword evidence="2" id="KW-1133">Transmembrane helix</keyword>
<feature type="compositionally biased region" description="Low complexity" evidence="1">
    <location>
        <begin position="187"/>
        <end position="200"/>
    </location>
</feature>
<keyword evidence="2" id="KW-0472">Membrane</keyword>
<dbReference type="Proteomes" id="UP000829999">
    <property type="component" value="Chromosome 29"/>
</dbReference>
<keyword evidence="2" id="KW-0812">Transmembrane</keyword>
<evidence type="ECO:0000256" key="3">
    <source>
        <dbReference type="SAM" id="SignalP"/>
    </source>
</evidence>
<dbReference type="AlphaFoldDB" id="A0A9R0EAD7"/>
<sequence>MANLKFLFITLMAVNYIAANEVTIKEEDYDKIFDFANMVCACSEHKLEQTKCSLPPPFNQTDGVLNTNVNQFCEAFTIIKDKHDGTSPTEPTPVVITKTTSDGPGGSTTKPTPAAPANATSDGPGGSTTKPTPAAPANATSDGPGGPTTKPTPAAPANATSDGPGGSTTKPTPAAPSNATSDGPGGPTTKPTPAAPTNATSDGPGGPTTKPTPAAPANATSDGPGGSTTKPTPAAPSNATSDGPGGSTTKPTPAAPTNATTVKPGTEPAAPKEVDEKGGKAGEFTNSEDPNKYSLATLLIILFCSFGAGLLVAFASKKGYDHYKTRSFVIPPEQDIPI</sequence>
<name>A0A9R0EAD7_SPOFR</name>